<dbReference type="EMBL" id="FOCV01000005">
    <property type="protein sequence ID" value="SEN51227.1"/>
    <property type="molecule type" value="Genomic_DNA"/>
</dbReference>
<dbReference type="Proteomes" id="UP000198939">
    <property type="component" value="Unassembled WGS sequence"/>
</dbReference>
<feature type="domain" description="GAF" evidence="2">
    <location>
        <begin position="51"/>
        <end position="148"/>
    </location>
</feature>
<name>A0A1H8H664_9HYPH</name>
<dbReference type="GO" id="GO:0005829">
    <property type="term" value="C:cytosol"/>
    <property type="evidence" value="ECO:0007669"/>
    <property type="project" value="TreeGrafter"/>
</dbReference>
<reference evidence="3" key="3">
    <citation type="submission" date="2016-10" db="EMBL/GenBank/DDBJ databases">
        <authorList>
            <person name="de Groot N.N."/>
        </authorList>
    </citation>
    <scope>NUCLEOTIDE SEQUENCE [LARGE SCALE GENOMIC DNA]</scope>
    <source>
        <strain evidence="3">CCBAU85039</strain>
    </source>
</reference>
<dbReference type="Pfam" id="PF13185">
    <property type="entry name" value="GAF_2"/>
    <property type="match status" value="1"/>
</dbReference>
<dbReference type="EC" id="1.8.4.14" evidence="3"/>
<evidence type="ECO:0000313" key="5">
    <source>
        <dbReference type="Proteomes" id="UP000183063"/>
    </source>
</evidence>
<dbReference type="InterPro" id="IPR029016">
    <property type="entry name" value="GAF-like_dom_sf"/>
</dbReference>
<gene>
    <name evidence="3" type="primary">msrC</name>
    <name evidence="3" type="ORF">RTCCBAU85039_1554</name>
    <name evidence="4" type="ORF">SAMN05216228_100546</name>
</gene>
<dbReference type="AlphaFoldDB" id="A0A1H8H664"/>
<dbReference type="PANTHER" id="PTHR21021:SF15">
    <property type="entry name" value="FREE METHIONINE-R-SULFOXIDE REDUCTASE"/>
    <property type="match status" value="1"/>
</dbReference>
<dbReference type="Gene3D" id="3.30.450.40">
    <property type="match status" value="1"/>
</dbReference>
<dbReference type="InterPro" id="IPR051330">
    <property type="entry name" value="Phosphatase_reg/MetRdx"/>
</dbReference>
<protein>
    <submittedName>
        <fullName evidence="3">Free methionine-R-sulfoxide reductase</fullName>
        <ecNumber evidence="3">1.8.4.14</ecNumber>
    </submittedName>
    <submittedName>
        <fullName evidence="4">GAF domain-containing protein, putative methionine-R-sulfoxide reductase</fullName>
    </submittedName>
</protein>
<keyword evidence="6" id="KW-1185">Reference proteome</keyword>
<keyword evidence="3" id="KW-0560">Oxidoreductase</keyword>
<organism evidence="3 5">
    <name type="scientific">Rhizobium tibeticum</name>
    <dbReference type="NCBI Taxonomy" id="501024"/>
    <lineage>
        <taxon>Bacteria</taxon>
        <taxon>Pseudomonadati</taxon>
        <taxon>Pseudomonadota</taxon>
        <taxon>Alphaproteobacteria</taxon>
        <taxon>Hyphomicrobiales</taxon>
        <taxon>Rhizobiaceae</taxon>
        <taxon>Rhizobium/Agrobacterium group</taxon>
        <taxon>Rhizobium</taxon>
    </lineage>
</organism>
<sequence>MFQAATINSANKADFYKELCQQLKGLLHGESDMIANAANTSALMFEMMPDLNWAGFYFLKSDKELVLGPFQGKAACVRIAVGRGVCGTAVEKGTSILVEDVDAFPGHIACDAASRSELVVPLQRNGKILGVIDLDSPTASRFEAEDRAGVEAPDFRRGQLLAPAINLRVREHQNFEADVSHAKKGRAPAQTVPSLVSNRTPKRYCCRFLASSSISSYHMALRTAKAAARGRPRIHAKYHIVFLL</sequence>
<dbReference type="PANTHER" id="PTHR21021">
    <property type="entry name" value="GAF/PUTATIVE CYTOSKELETAL PROTEIN"/>
    <property type="match status" value="1"/>
</dbReference>
<evidence type="ECO:0000313" key="6">
    <source>
        <dbReference type="Proteomes" id="UP000198939"/>
    </source>
</evidence>
<proteinExistence type="inferred from homology"/>
<dbReference type="InterPro" id="IPR000614">
    <property type="entry name" value="FRMsr_CS"/>
</dbReference>
<dbReference type="SUPFAM" id="SSF55781">
    <property type="entry name" value="GAF domain-like"/>
    <property type="match status" value="1"/>
</dbReference>
<evidence type="ECO:0000313" key="3">
    <source>
        <dbReference type="EMBL" id="SEH64369.1"/>
    </source>
</evidence>
<evidence type="ECO:0000313" key="4">
    <source>
        <dbReference type="EMBL" id="SEN51227.1"/>
    </source>
</evidence>
<dbReference type="STRING" id="501024.RTCCBAU85039_1554"/>
<dbReference type="PROSITE" id="PS01320">
    <property type="entry name" value="UPF0067"/>
    <property type="match status" value="1"/>
</dbReference>
<evidence type="ECO:0000259" key="2">
    <source>
        <dbReference type="Pfam" id="PF13185"/>
    </source>
</evidence>
<reference evidence="4 6" key="2">
    <citation type="submission" date="2016-10" db="EMBL/GenBank/DDBJ databases">
        <authorList>
            <person name="Varghese N."/>
            <person name="Submissions S."/>
        </authorList>
    </citation>
    <scope>NUCLEOTIDE SEQUENCE [LARGE SCALE GENOMIC DNA]</scope>
    <source>
        <strain evidence="4 6">CGMCC 1.7071</strain>
    </source>
</reference>
<dbReference type="FunFam" id="3.30.450.40:FF:000008">
    <property type="entry name" value="GAF domain-containing proteins"/>
    <property type="match status" value="1"/>
</dbReference>
<dbReference type="InterPro" id="IPR003018">
    <property type="entry name" value="GAF"/>
</dbReference>
<evidence type="ECO:0000256" key="1">
    <source>
        <dbReference type="ARBA" id="ARBA00038454"/>
    </source>
</evidence>
<dbReference type="Proteomes" id="UP000183063">
    <property type="component" value="Unassembled WGS sequence"/>
</dbReference>
<accession>A0A1H8H664</accession>
<dbReference type="GO" id="GO:0033745">
    <property type="term" value="F:L-methionine-(R)-S-oxide reductase activity"/>
    <property type="evidence" value="ECO:0007669"/>
    <property type="project" value="UniProtKB-EC"/>
</dbReference>
<comment type="similarity">
    <text evidence="1">Belongs to the free Met sulfoxide reductase family.</text>
</comment>
<dbReference type="EMBL" id="FNXB01000007">
    <property type="protein sequence ID" value="SEH64369.1"/>
    <property type="molecule type" value="Genomic_DNA"/>
</dbReference>
<reference evidence="5" key="1">
    <citation type="submission" date="2016-10" db="EMBL/GenBank/DDBJ databases">
        <authorList>
            <person name="Wibberg D."/>
        </authorList>
    </citation>
    <scope>NUCLEOTIDE SEQUENCE [LARGE SCALE GENOMIC DNA]</scope>
</reference>